<feature type="compositionally biased region" description="Low complexity" evidence="1">
    <location>
        <begin position="1"/>
        <end position="32"/>
    </location>
</feature>
<organism evidence="3 4">
    <name type="scientific">Cristinia sonorae</name>
    <dbReference type="NCBI Taxonomy" id="1940300"/>
    <lineage>
        <taxon>Eukaryota</taxon>
        <taxon>Fungi</taxon>
        <taxon>Dikarya</taxon>
        <taxon>Basidiomycota</taxon>
        <taxon>Agaricomycotina</taxon>
        <taxon>Agaricomycetes</taxon>
        <taxon>Agaricomycetidae</taxon>
        <taxon>Agaricales</taxon>
        <taxon>Pleurotineae</taxon>
        <taxon>Stephanosporaceae</taxon>
        <taxon>Cristinia</taxon>
    </lineage>
</organism>
<feature type="region of interest" description="Disordered" evidence="1">
    <location>
        <begin position="161"/>
        <end position="299"/>
    </location>
</feature>
<sequence>MPPAKGSKSKGATAKSSSQSTQTTRATRSSAHSKAKKSDTSGASTVAATTDSDDNQPRAAEEPTLPCKNTSASKRSRAGSQLQADTPQGKRARSGTVSSAKSKATKAGAIVYMAPDVPMNSDDEANEEEALARLVARTNANAGKKKGAGNVALDQAVLNEAFADESDGSQAGERQLSDEDEDDSESDSELRDEIKVGGGKLAARFAAERPHFAPRAAKKATNLDSEPAENQRALPPRLQRNAAQELVQPTRKAATPRSGKMGGSSSHDTVQTDDGLHISTPSERSSPASESGLTTGPKNDIEIVGHKKISETVQPPRLQHVLELAKQFYYFWSIKNDPFADVLTRSAPLADAIRKAAKQLRYNDVYDRVCGDNDYLKKLIYVPHQRWTVARGMLKADAVKGVVAAYRLNIADPKTCREQVEELLTRDEAGYLYVFAEMDSQAGASQTFTANLDKPYLHPFLLQLLRNAREIAVGHKALLPALEDDLRSESPDEDLKIPVPLLALAATAIHAALMDYETGKFGVGSSGSEGKEKGVAFSADRFRAAYIDHLDTLDSIKNQPETCDMFDPLLAKIWRETYGAAAASRNRRTPSSTSNLAVKIRKIDLN</sequence>
<gene>
    <name evidence="3" type="ORF">BXZ70DRAFT_923690</name>
</gene>
<protein>
    <recommendedName>
        <fullName evidence="2">DUF6532 domain-containing protein</fullName>
    </recommendedName>
</protein>
<feature type="compositionally biased region" description="Low complexity" evidence="1">
    <location>
        <begin position="94"/>
        <end position="108"/>
    </location>
</feature>
<dbReference type="EMBL" id="JAEVFJ010000006">
    <property type="protein sequence ID" value="KAH8103951.1"/>
    <property type="molecule type" value="Genomic_DNA"/>
</dbReference>
<reference evidence="3" key="1">
    <citation type="journal article" date="2021" name="New Phytol.">
        <title>Evolutionary innovations through gain and loss of genes in the ectomycorrhizal Boletales.</title>
        <authorList>
            <person name="Wu G."/>
            <person name="Miyauchi S."/>
            <person name="Morin E."/>
            <person name="Kuo A."/>
            <person name="Drula E."/>
            <person name="Varga T."/>
            <person name="Kohler A."/>
            <person name="Feng B."/>
            <person name="Cao Y."/>
            <person name="Lipzen A."/>
            <person name="Daum C."/>
            <person name="Hundley H."/>
            <person name="Pangilinan J."/>
            <person name="Johnson J."/>
            <person name="Barry K."/>
            <person name="LaButti K."/>
            <person name="Ng V."/>
            <person name="Ahrendt S."/>
            <person name="Min B."/>
            <person name="Choi I.G."/>
            <person name="Park H."/>
            <person name="Plett J.M."/>
            <person name="Magnuson J."/>
            <person name="Spatafora J.W."/>
            <person name="Nagy L.G."/>
            <person name="Henrissat B."/>
            <person name="Grigoriev I.V."/>
            <person name="Yang Z.L."/>
            <person name="Xu J."/>
            <person name="Martin F.M."/>
        </authorList>
    </citation>
    <scope>NUCLEOTIDE SEQUENCE</scope>
    <source>
        <strain evidence="3">KKN 215</strain>
    </source>
</reference>
<evidence type="ECO:0000259" key="2">
    <source>
        <dbReference type="Pfam" id="PF20149"/>
    </source>
</evidence>
<feature type="compositionally biased region" description="Polar residues" evidence="1">
    <location>
        <begin position="279"/>
        <end position="297"/>
    </location>
</feature>
<dbReference type="OrthoDB" id="3225557at2759"/>
<proteinExistence type="predicted"/>
<name>A0A8K0XSI7_9AGAR</name>
<evidence type="ECO:0000313" key="3">
    <source>
        <dbReference type="EMBL" id="KAH8103951.1"/>
    </source>
</evidence>
<evidence type="ECO:0000313" key="4">
    <source>
        <dbReference type="Proteomes" id="UP000813824"/>
    </source>
</evidence>
<accession>A0A8K0XSI7</accession>
<feature type="domain" description="DUF6532" evidence="2">
    <location>
        <begin position="325"/>
        <end position="555"/>
    </location>
</feature>
<evidence type="ECO:0000256" key="1">
    <source>
        <dbReference type="SAM" id="MobiDB-lite"/>
    </source>
</evidence>
<feature type="region of interest" description="Disordered" evidence="1">
    <location>
        <begin position="1"/>
        <end position="108"/>
    </location>
</feature>
<dbReference type="AlphaFoldDB" id="A0A8K0XSI7"/>
<dbReference type="Proteomes" id="UP000813824">
    <property type="component" value="Unassembled WGS sequence"/>
</dbReference>
<dbReference type="InterPro" id="IPR045341">
    <property type="entry name" value="DUF6532"/>
</dbReference>
<keyword evidence="4" id="KW-1185">Reference proteome</keyword>
<feature type="compositionally biased region" description="Polar residues" evidence="1">
    <location>
        <begin position="67"/>
        <end position="86"/>
    </location>
</feature>
<comment type="caution">
    <text evidence="3">The sequence shown here is derived from an EMBL/GenBank/DDBJ whole genome shotgun (WGS) entry which is preliminary data.</text>
</comment>
<feature type="compositionally biased region" description="Acidic residues" evidence="1">
    <location>
        <begin position="178"/>
        <end position="187"/>
    </location>
</feature>
<dbReference type="Pfam" id="PF20149">
    <property type="entry name" value="DUF6532"/>
    <property type="match status" value="1"/>
</dbReference>